<feature type="non-terminal residue" evidence="1">
    <location>
        <position position="203"/>
    </location>
</feature>
<organism evidence="1 2">
    <name type="scientific">Lentinula lateritia</name>
    <dbReference type="NCBI Taxonomy" id="40482"/>
    <lineage>
        <taxon>Eukaryota</taxon>
        <taxon>Fungi</taxon>
        <taxon>Dikarya</taxon>
        <taxon>Basidiomycota</taxon>
        <taxon>Agaricomycotina</taxon>
        <taxon>Agaricomycetes</taxon>
        <taxon>Agaricomycetidae</taxon>
        <taxon>Agaricales</taxon>
        <taxon>Marasmiineae</taxon>
        <taxon>Omphalotaceae</taxon>
        <taxon>Lentinula</taxon>
    </lineage>
</organism>
<protein>
    <submittedName>
        <fullName evidence="1">Uncharacterized protein</fullName>
    </submittedName>
</protein>
<reference evidence="1" key="1">
    <citation type="submission" date="2022-08" db="EMBL/GenBank/DDBJ databases">
        <title>A Global Phylogenomic Analysis of the Shiitake Genus Lentinula.</title>
        <authorList>
            <consortium name="DOE Joint Genome Institute"/>
            <person name="Sierra-Patev S."/>
            <person name="Min B."/>
            <person name="Naranjo-Ortiz M."/>
            <person name="Looney B."/>
            <person name="Konkel Z."/>
            <person name="Slot J.C."/>
            <person name="Sakamoto Y."/>
            <person name="Steenwyk J.L."/>
            <person name="Rokas A."/>
            <person name="Carro J."/>
            <person name="Camarero S."/>
            <person name="Ferreira P."/>
            <person name="Molpeceres G."/>
            <person name="Ruiz-Duenas F.J."/>
            <person name="Serrano A."/>
            <person name="Henrissat B."/>
            <person name="Drula E."/>
            <person name="Hughes K.W."/>
            <person name="Mata J.L."/>
            <person name="Ishikawa N.K."/>
            <person name="Vargas-Isla R."/>
            <person name="Ushijima S."/>
            <person name="Smith C.A."/>
            <person name="Ahrendt S."/>
            <person name="Andreopoulos W."/>
            <person name="He G."/>
            <person name="Labutti K."/>
            <person name="Lipzen A."/>
            <person name="Ng V."/>
            <person name="Riley R."/>
            <person name="Sandor L."/>
            <person name="Barry K."/>
            <person name="Martinez A.T."/>
            <person name="Xiao Y."/>
            <person name="Gibbons J.G."/>
            <person name="Terashima K."/>
            <person name="Grigoriev I.V."/>
            <person name="Hibbett D.S."/>
        </authorList>
    </citation>
    <scope>NUCLEOTIDE SEQUENCE</scope>
    <source>
        <strain evidence="1">RHP3577 ss4</strain>
    </source>
</reference>
<accession>A0ABQ8UWG5</accession>
<name>A0ABQ8UWG5_9AGAR</name>
<dbReference type="Proteomes" id="UP001150217">
    <property type="component" value="Unassembled WGS sequence"/>
</dbReference>
<comment type="caution">
    <text evidence="1">The sequence shown here is derived from an EMBL/GenBank/DDBJ whole genome shotgun (WGS) entry which is preliminary data.</text>
</comment>
<evidence type="ECO:0000313" key="2">
    <source>
        <dbReference type="Proteomes" id="UP001150217"/>
    </source>
</evidence>
<proteinExistence type="predicted"/>
<evidence type="ECO:0000313" key="1">
    <source>
        <dbReference type="EMBL" id="KAJ4463397.1"/>
    </source>
</evidence>
<keyword evidence="2" id="KW-1185">Reference proteome</keyword>
<sequence length="203" mass="22666">MEFEELQEGKEAAFIVELNAAELSADSSEFRGSFSIPLISASLGDSPSIDKLNLAFLHAYAYLTYDTPTFDSFSLCSAIPAGEPPHLPATTHLSKSQTLLQHDLLTCSLSSCNSATSNKNLCKFPTFAATKKRYKPVERRTQPVPATLPEKFRVVRHFPSDPLEHLPTLNPDPPPFVPTGRYTQERKEFIDSVHDPEFLWPQE</sequence>
<dbReference type="EMBL" id="JANVFT010000168">
    <property type="protein sequence ID" value="KAJ4463397.1"/>
    <property type="molecule type" value="Genomic_DNA"/>
</dbReference>
<gene>
    <name evidence="1" type="ORF">C8R41DRAFT_784063</name>
</gene>